<keyword evidence="4 5" id="KW-0234">DNA repair</keyword>
<dbReference type="Proteomes" id="UP000182427">
    <property type="component" value="Chromosome I"/>
</dbReference>
<sequence length="201" mass="22043">MQKQRRATARLIPRSFFARSSDVVAPDLLGKILVHEIQGTRVSGRIIETEAYLGLDDPASHAYRGQSPANAILFGPPGLAHVYLIYGLHYCLSISAHQERHAGGVLIRALLPMTGVELMAELRGKPGATNAQWLTGVPGRVCQAFGIDRKTYNGIDVTRRPSPLRIIEDEYKCTSVSVTKRIGITKGADHPLRFVCDLSRS</sequence>
<keyword evidence="7" id="KW-1185">Reference proteome</keyword>
<dbReference type="PANTHER" id="PTHR10429">
    <property type="entry name" value="DNA-3-METHYLADENINE GLYCOSYLASE"/>
    <property type="match status" value="1"/>
</dbReference>
<dbReference type="AlphaFoldDB" id="A0A1G7JBM0"/>
<keyword evidence="3 5" id="KW-0378">Hydrolase</keyword>
<dbReference type="Pfam" id="PF02245">
    <property type="entry name" value="Pur_DNA_glyco"/>
    <property type="match status" value="1"/>
</dbReference>
<dbReference type="NCBIfam" id="TIGR00567">
    <property type="entry name" value="3mg"/>
    <property type="match status" value="1"/>
</dbReference>
<organism evidence="6 7">
    <name type="scientific">Terriglobus roseus</name>
    <dbReference type="NCBI Taxonomy" id="392734"/>
    <lineage>
        <taxon>Bacteria</taxon>
        <taxon>Pseudomonadati</taxon>
        <taxon>Acidobacteriota</taxon>
        <taxon>Terriglobia</taxon>
        <taxon>Terriglobales</taxon>
        <taxon>Acidobacteriaceae</taxon>
        <taxon>Terriglobus</taxon>
    </lineage>
</organism>
<dbReference type="Gene3D" id="3.10.300.10">
    <property type="entry name" value="Methylpurine-DNA glycosylase (MPG)"/>
    <property type="match status" value="1"/>
</dbReference>
<evidence type="ECO:0000313" key="6">
    <source>
        <dbReference type="EMBL" id="SDF22286.1"/>
    </source>
</evidence>
<dbReference type="CDD" id="cd00540">
    <property type="entry name" value="AAG"/>
    <property type="match status" value="1"/>
</dbReference>
<dbReference type="PANTHER" id="PTHR10429:SF0">
    <property type="entry name" value="DNA-3-METHYLADENINE GLYCOSYLASE"/>
    <property type="match status" value="1"/>
</dbReference>
<dbReference type="InterPro" id="IPR011034">
    <property type="entry name" value="Formyl_transferase-like_C_sf"/>
</dbReference>
<dbReference type="InterPro" id="IPR036995">
    <property type="entry name" value="MPG_sf"/>
</dbReference>
<protein>
    <recommendedName>
        <fullName evidence="5">Putative 3-methyladenine DNA glycosylase</fullName>
        <ecNumber evidence="5">3.2.2.-</ecNumber>
    </recommendedName>
</protein>
<dbReference type="RefSeq" id="WP_083344795.1">
    <property type="nucleotide sequence ID" value="NZ_LT629690.1"/>
</dbReference>
<dbReference type="HAMAP" id="MF_00527">
    <property type="entry name" value="3MGH"/>
    <property type="match status" value="1"/>
</dbReference>
<name>A0A1G7JBM0_9BACT</name>
<evidence type="ECO:0000256" key="4">
    <source>
        <dbReference type="ARBA" id="ARBA00023204"/>
    </source>
</evidence>
<evidence type="ECO:0000313" key="7">
    <source>
        <dbReference type="Proteomes" id="UP000182427"/>
    </source>
</evidence>
<dbReference type="GO" id="GO:0006284">
    <property type="term" value="P:base-excision repair"/>
    <property type="evidence" value="ECO:0007669"/>
    <property type="project" value="InterPro"/>
</dbReference>
<dbReference type="InterPro" id="IPR003180">
    <property type="entry name" value="MPG"/>
</dbReference>
<evidence type="ECO:0000256" key="3">
    <source>
        <dbReference type="ARBA" id="ARBA00022801"/>
    </source>
</evidence>
<evidence type="ECO:0000256" key="5">
    <source>
        <dbReference type="HAMAP-Rule" id="MF_00527"/>
    </source>
</evidence>
<dbReference type="SUPFAM" id="SSF50486">
    <property type="entry name" value="FMT C-terminal domain-like"/>
    <property type="match status" value="1"/>
</dbReference>
<reference evidence="6 7" key="1">
    <citation type="submission" date="2016-10" db="EMBL/GenBank/DDBJ databases">
        <authorList>
            <person name="de Groot N.N."/>
        </authorList>
    </citation>
    <scope>NUCLEOTIDE SEQUENCE [LARGE SCALE GENOMIC DNA]</scope>
    <source>
        <strain evidence="6 7">GAS232</strain>
    </source>
</reference>
<dbReference type="EC" id="3.2.2.-" evidence="5"/>
<dbReference type="OrthoDB" id="9794313at2"/>
<dbReference type="GO" id="GO:0003677">
    <property type="term" value="F:DNA binding"/>
    <property type="evidence" value="ECO:0007669"/>
    <property type="project" value="InterPro"/>
</dbReference>
<evidence type="ECO:0000256" key="2">
    <source>
        <dbReference type="ARBA" id="ARBA00022763"/>
    </source>
</evidence>
<keyword evidence="2 5" id="KW-0227">DNA damage</keyword>
<gene>
    <name evidence="6" type="ORF">SAMN05444167_1760</name>
</gene>
<accession>A0A1G7JBM0</accession>
<proteinExistence type="inferred from homology"/>
<evidence type="ECO:0000256" key="1">
    <source>
        <dbReference type="ARBA" id="ARBA00009232"/>
    </source>
</evidence>
<dbReference type="GO" id="GO:0003905">
    <property type="term" value="F:alkylbase DNA N-glycosylase activity"/>
    <property type="evidence" value="ECO:0007669"/>
    <property type="project" value="InterPro"/>
</dbReference>
<dbReference type="EMBL" id="LT629690">
    <property type="protein sequence ID" value="SDF22286.1"/>
    <property type="molecule type" value="Genomic_DNA"/>
</dbReference>
<comment type="similarity">
    <text evidence="1 5">Belongs to the DNA glycosylase MPG family.</text>
</comment>